<evidence type="ECO:0000256" key="1">
    <source>
        <dbReference type="SAM" id="Phobius"/>
    </source>
</evidence>
<dbReference type="Pfam" id="PF09581">
    <property type="entry name" value="Spore_III_AF"/>
    <property type="match status" value="1"/>
</dbReference>
<organism evidence="2 3">
    <name type="scientific">Bacillus suaedaesalsae</name>
    <dbReference type="NCBI Taxonomy" id="2810349"/>
    <lineage>
        <taxon>Bacteria</taxon>
        <taxon>Bacillati</taxon>
        <taxon>Bacillota</taxon>
        <taxon>Bacilli</taxon>
        <taxon>Bacillales</taxon>
        <taxon>Bacillaceae</taxon>
        <taxon>Bacillus</taxon>
    </lineage>
</organism>
<keyword evidence="1" id="KW-1133">Transmembrane helix</keyword>
<accession>A0ABS2DFS9</accession>
<keyword evidence="1" id="KW-0472">Membrane</keyword>
<proteinExistence type="predicted"/>
<sequence>MEFLTGWVANIILFILLATILDMLLPNSNLQRYVKMVIGLLLLVIILNPILSLFHYDVEEIISAAAPFASSEEKNIENLIEMKKKEIQASSRAYILEQTAVQMKEEVEEEVKNKFNLEVSHLSIDVDEHIDVSSSDSTEHFSVHVQLVEKNEAKDEAVPAIAEVKIDTNSPIKKKTLHADEKKIISYLASEWELNTDQIIVAMEGGRAN</sequence>
<dbReference type="RefSeq" id="WP_204202708.1">
    <property type="nucleotide sequence ID" value="NZ_JAFELM010000021.1"/>
</dbReference>
<protein>
    <submittedName>
        <fullName evidence="2">Stage III sporulation protein AF</fullName>
    </submittedName>
</protein>
<dbReference type="InterPro" id="IPR014245">
    <property type="entry name" value="Spore_III_AF"/>
</dbReference>
<name>A0ABS2DFS9_9BACI</name>
<feature type="transmembrane region" description="Helical" evidence="1">
    <location>
        <begin position="37"/>
        <end position="56"/>
    </location>
</feature>
<dbReference type="Proteomes" id="UP001518925">
    <property type="component" value="Unassembled WGS sequence"/>
</dbReference>
<dbReference type="EMBL" id="JAFELM010000021">
    <property type="protein sequence ID" value="MBM6617333.1"/>
    <property type="molecule type" value="Genomic_DNA"/>
</dbReference>
<evidence type="ECO:0000313" key="3">
    <source>
        <dbReference type="Proteomes" id="UP001518925"/>
    </source>
</evidence>
<feature type="transmembrane region" description="Helical" evidence="1">
    <location>
        <begin position="6"/>
        <end position="25"/>
    </location>
</feature>
<comment type="caution">
    <text evidence="2">The sequence shown here is derived from an EMBL/GenBank/DDBJ whole genome shotgun (WGS) entry which is preliminary data.</text>
</comment>
<dbReference type="NCBIfam" id="TIGR02896">
    <property type="entry name" value="spore_III_AF"/>
    <property type="match status" value="1"/>
</dbReference>
<evidence type="ECO:0000313" key="2">
    <source>
        <dbReference type="EMBL" id="MBM6617333.1"/>
    </source>
</evidence>
<gene>
    <name evidence="2" type="primary">spoIIIAF</name>
    <name evidence="2" type="ORF">JR050_06540</name>
</gene>
<keyword evidence="1" id="KW-0812">Transmembrane</keyword>
<reference evidence="2 3" key="1">
    <citation type="submission" date="2021-02" db="EMBL/GenBank/DDBJ databases">
        <title>Bacillus sp. RD4P76, an endophyte from a halophyte.</title>
        <authorList>
            <person name="Sun J.-Q."/>
        </authorList>
    </citation>
    <scope>NUCLEOTIDE SEQUENCE [LARGE SCALE GENOMIC DNA]</scope>
    <source>
        <strain evidence="2 3">RD4P76</strain>
    </source>
</reference>
<keyword evidence="3" id="KW-1185">Reference proteome</keyword>